<dbReference type="Gene3D" id="3.40.50.1820">
    <property type="entry name" value="alpha/beta hydrolase"/>
    <property type="match status" value="1"/>
</dbReference>
<accession>A0A6J2Y3M5</accession>
<dbReference type="InterPro" id="IPR010497">
    <property type="entry name" value="Epoxide_hydro_N"/>
</dbReference>
<dbReference type="GO" id="GO:0005789">
    <property type="term" value="C:endoplasmic reticulum membrane"/>
    <property type="evidence" value="ECO:0007669"/>
    <property type="project" value="UniProtKB-SubCell"/>
</dbReference>
<dbReference type="PANTHER" id="PTHR21661">
    <property type="entry name" value="EPOXIDE HYDROLASE 1-RELATED"/>
    <property type="match status" value="1"/>
</dbReference>
<comment type="function">
    <text evidence="6">Catalyzes juvenile hormone hydrolysis.</text>
</comment>
<dbReference type="InterPro" id="IPR000639">
    <property type="entry name" value="Epox_hydrolase-like"/>
</dbReference>
<name>A0A6J2Y3M5_SITOR</name>
<evidence type="ECO:0000256" key="1">
    <source>
        <dbReference type="ARBA" id="ARBA00000221"/>
    </source>
</evidence>
<dbReference type="InterPro" id="IPR029058">
    <property type="entry name" value="AB_hydrolase_fold"/>
</dbReference>
<feature type="domain" description="Epoxide hydrolase N-terminal" evidence="8">
    <location>
        <begin position="53"/>
        <end position="162"/>
    </location>
</feature>
<sequence>MAVCSLCLIVFSAIVGLIGLVIYKLFSKKPIPQLDSTQYWGPGEQPKEIDTSIRSFKIEVSDEEIADLKWRLDHLRPLQPPLEGIAQEYGINSNLVKEIVEFWRTKYNWKEREEVFNQYPQFKTNIQGLDIHYLHVKPANPGQKKVVPLLLVHGWPGSIREFYYVIPTFTKVSEERGFVFEVIAPSIPGYGFSQAASKPGLGAAQIAVVMNNLMQRIGHKKFYCQGGDFGAIILQQLCVLYPENVLGYHTNMAYVATPWSYIKYALGTFNKSWVVKPEHTNRVYPLWQKFEHRILETGYLHLQATKPDTLGVGLTDSPAGLAAYILEKFTTGTNITWQKRVDGGLLEKYTYIELLDNVMIYWWTRTATTSVRLYAESFSKKQRAMKLLMYPLRVPTAIARYKYDFYFADGILDEVFPNRLQVSDLDGGHFAAFEIPDLFAADVISAVEKFEKYNSIKEKTE</sequence>
<gene>
    <name evidence="10" type="primary">LOC115884079</name>
</gene>
<keyword evidence="9" id="KW-1185">Reference proteome</keyword>
<feature type="active site" description="Nucleophile" evidence="7">
    <location>
        <position position="228"/>
    </location>
</feature>
<dbReference type="GO" id="GO:0033961">
    <property type="term" value="F:cis-stilbene-oxide hydrolase activity"/>
    <property type="evidence" value="ECO:0007669"/>
    <property type="project" value="UniProtKB-UniRule"/>
</dbReference>
<feature type="active site" description="Proton acceptor" evidence="7">
    <location>
        <position position="429"/>
    </location>
</feature>
<dbReference type="PIRSF" id="PIRSF001112">
    <property type="entry name" value="Epoxide_hydrolase"/>
    <property type="match status" value="1"/>
</dbReference>
<dbReference type="AlphaFoldDB" id="A0A6J2Y3M5"/>
<dbReference type="SUPFAM" id="SSF53474">
    <property type="entry name" value="alpha/beta-Hydrolases"/>
    <property type="match status" value="1"/>
</dbReference>
<evidence type="ECO:0000256" key="3">
    <source>
        <dbReference type="ARBA" id="ARBA00010088"/>
    </source>
</evidence>
<keyword evidence="5 6" id="KW-0378">Hydrolase</keyword>
<keyword evidence="6" id="KW-0472">Membrane</keyword>
<dbReference type="Proteomes" id="UP000504635">
    <property type="component" value="Unplaced"/>
</dbReference>
<dbReference type="OrthoDB" id="7130006at2759"/>
<evidence type="ECO:0000313" key="9">
    <source>
        <dbReference type="Proteomes" id="UP000504635"/>
    </source>
</evidence>
<proteinExistence type="inferred from homology"/>
<dbReference type="PRINTS" id="PR00412">
    <property type="entry name" value="EPOXHYDRLASE"/>
</dbReference>
<comment type="catalytic activity">
    <reaction evidence="6">
        <text>cis-stilbene oxide + H2O = (1R,2R)-hydrobenzoin</text>
        <dbReference type="Rhea" id="RHEA:23900"/>
        <dbReference type="ChEBI" id="CHEBI:15377"/>
        <dbReference type="ChEBI" id="CHEBI:50004"/>
        <dbReference type="ChEBI" id="CHEBI:50014"/>
        <dbReference type="EC" id="3.3.2.9"/>
    </reaction>
</comment>
<dbReference type="InterPro" id="IPR016292">
    <property type="entry name" value="Epoxide_hydrolase"/>
</dbReference>
<dbReference type="InParanoid" id="A0A6J2Y3M5"/>
<keyword evidence="6" id="KW-0256">Endoplasmic reticulum</keyword>
<comment type="similarity">
    <text evidence="3 6">Belongs to the peptidase S33 family.</text>
</comment>
<dbReference type="Pfam" id="PF06441">
    <property type="entry name" value="EHN"/>
    <property type="match status" value="1"/>
</dbReference>
<evidence type="ECO:0000256" key="6">
    <source>
        <dbReference type="PIRNR" id="PIRNR001112"/>
    </source>
</evidence>
<dbReference type="PANTHER" id="PTHR21661:SF35">
    <property type="entry name" value="EPOXIDE HYDROLASE"/>
    <property type="match status" value="1"/>
</dbReference>
<protein>
    <recommendedName>
        <fullName evidence="6">Epoxide hydrolase</fullName>
        <ecNumber evidence="6">3.3.2.9</ecNumber>
    </recommendedName>
</protein>
<dbReference type="GeneID" id="115884079"/>
<organism evidence="9 10">
    <name type="scientific">Sitophilus oryzae</name>
    <name type="common">Rice weevil</name>
    <name type="synonym">Curculio oryzae</name>
    <dbReference type="NCBI Taxonomy" id="7048"/>
    <lineage>
        <taxon>Eukaryota</taxon>
        <taxon>Metazoa</taxon>
        <taxon>Ecdysozoa</taxon>
        <taxon>Arthropoda</taxon>
        <taxon>Hexapoda</taxon>
        <taxon>Insecta</taxon>
        <taxon>Pterygota</taxon>
        <taxon>Neoptera</taxon>
        <taxon>Endopterygota</taxon>
        <taxon>Coleoptera</taxon>
        <taxon>Polyphaga</taxon>
        <taxon>Cucujiformia</taxon>
        <taxon>Curculionidae</taxon>
        <taxon>Dryophthorinae</taxon>
        <taxon>Sitophilus</taxon>
    </lineage>
</organism>
<evidence type="ECO:0000256" key="7">
    <source>
        <dbReference type="PIRSR" id="PIRSR001112-1"/>
    </source>
</evidence>
<comment type="catalytic activity">
    <reaction evidence="1 6">
        <text>1-(4-methoxyphenyl)-N-methyl-N-[(3-methyloxetan-3-yl)methyl]methanamine + H2O = 2-{[(4-methoxybenzyl)(methyl)amino]methyl}-2-methylpropane-1,3-diol</text>
        <dbReference type="Rhea" id="RHEA:55764"/>
        <dbReference type="ChEBI" id="CHEBI:15377"/>
        <dbReference type="ChEBI" id="CHEBI:139161"/>
        <dbReference type="ChEBI" id="CHEBI:139164"/>
        <dbReference type="EC" id="3.3.2.9"/>
    </reaction>
</comment>
<evidence type="ECO:0000313" key="10">
    <source>
        <dbReference type="RefSeq" id="XP_030758418.1"/>
    </source>
</evidence>
<dbReference type="RefSeq" id="XP_030758418.1">
    <property type="nucleotide sequence ID" value="XM_030902558.1"/>
</dbReference>
<evidence type="ECO:0000256" key="4">
    <source>
        <dbReference type="ARBA" id="ARBA00022797"/>
    </source>
</evidence>
<dbReference type="KEGG" id="soy:115884079"/>
<comment type="subcellular location">
    <subcellularLocation>
        <location evidence="6">Endoplasmic reticulum membrane</location>
    </subcellularLocation>
    <subcellularLocation>
        <location evidence="2">Microsome membrane</location>
        <topology evidence="2">Single-pass membrane protein</topology>
    </subcellularLocation>
</comment>
<dbReference type="EC" id="3.3.2.9" evidence="6"/>
<evidence type="ECO:0000256" key="5">
    <source>
        <dbReference type="ARBA" id="ARBA00022801"/>
    </source>
</evidence>
<reference evidence="10" key="1">
    <citation type="submission" date="2025-08" db="UniProtKB">
        <authorList>
            <consortium name="RefSeq"/>
        </authorList>
    </citation>
    <scope>IDENTIFICATION</scope>
    <source>
        <tissue evidence="10">Gonads</tissue>
    </source>
</reference>
<feature type="active site" description="Proton donor" evidence="7">
    <location>
        <position position="374"/>
    </location>
</feature>
<dbReference type="GO" id="GO:0097176">
    <property type="term" value="P:epoxide metabolic process"/>
    <property type="evidence" value="ECO:0007669"/>
    <property type="project" value="TreeGrafter"/>
</dbReference>
<keyword evidence="4 6" id="KW-0058">Aromatic hydrocarbons catabolism</keyword>
<evidence type="ECO:0000256" key="2">
    <source>
        <dbReference type="ARBA" id="ARBA00004111"/>
    </source>
</evidence>
<evidence type="ECO:0000259" key="8">
    <source>
        <dbReference type="Pfam" id="PF06441"/>
    </source>
</evidence>